<keyword evidence="2" id="KW-0548">Nucleotidyltransferase</keyword>
<dbReference type="OrthoDB" id="9788272at2"/>
<sequence length="243" mass="26179">MVLCAGRGERMRPFTDSCPKPALAVRGKPLLHWHLDALARAGVGRVVCNTAWLAEQVVQCALQYAPGAITFPYLDWDVVFSHEGRDFGTALETAGGICRAMPLLFPHAQDGPDDGIFWVLAADVFAPGFAFAPDIVDHFAHSGLLAHLWLVPNPAHHPDGDFGIDGCLATHASPRYTYSSLGLYRRALFAPPWCDIPLGNPDGITRRLADVLRPAIEAGSIGATLYPGVWHDVGTPQRLAALG</sequence>
<dbReference type="STRING" id="946483.Cenrod_1532"/>
<dbReference type="SUPFAM" id="SSF53448">
    <property type="entry name" value="Nucleotide-diphospho-sugar transferases"/>
    <property type="match status" value="1"/>
</dbReference>
<dbReference type="PANTHER" id="PTHR43584:SF8">
    <property type="entry name" value="N-ACETYLMURAMATE ALPHA-1-PHOSPHATE URIDYLYLTRANSFERASE"/>
    <property type="match status" value="1"/>
</dbReference>
<dbReference type="GO" id="GO:0016779">
    <property type="term" value="F:nucleotidyltransferase activity"/>
    <property type="evidence" value="ECO:0007669"/>
    <property type="project" value="UniProtKB-KW"/>
</dbReference>
<dbReference type="RefSeq" id="WP_022773328.1">
    <property type="nucleotide sequence ID" value="NC_022576.1"/>
</dbReference>
<dbReference type="KEGG" id="cbx:Cenrod_1532"/>
<dbReference type="Gene3D" id="3.90.550.10">
    <property type="entry name" value="Spore Coat Polysaccharide Biosynthesis Protein SpsA, Chain A"/>
    <property type="match status" value="1"/>
</dbReference>
<evidence type="ECO:0000256" key="3">
    <source>
        <dbReference type="ARBA" id="ARBA00022842"/>
    </source>
</evidence>
<keyword evidence="3" id="KW-0460">Magnesium</keyword>
<keyword evidence="1" id="KW-0808">Transferase</keyword>
<dbReference type="InterPro" id="IPR025877">
    <property type="entry name" value="MobA-like_NTP_Trfase"/>
</dbReference>
<gene>
    <name evidence="5" type="ORF">Cenrod_1532</name>
</gene>
<dbReference type="InterPro" id="IPR029044">
    <property type="entry name" value="Nucleotide-diphossugar_trans"/>
</dbReference>
<dbReference type="AlphaFoldDB" id="U5N889"/>
<evidence type="ECO:0000256" key="1">
    <source>
        <dbReference type="ARBA" id="ARBA00022679"/>
    </source>
</evidence>
<accession>U5N889</accession>
<dbReference type="EMBL" id="CP004885">
    <property type="protein sequence ID" value="AGX87617.1"/>
    <property type="molecule type" value="Genomic_DNA"/>
</dbReference>
<keyword evidence="6" id="KW-1185">Reference proteome</keyword>
<evidence type="ECO:0000313" key="6">
    <source>
        <dbReference type="Proteomes" id="UP000017184"/>
    </source>
</evidence>
<organism evidence="5 6">
    <name type="scientific">Candidatus Symbiobacter mobilis CR</name>
    <dbReference type="NCBI Taxonomy" id="946483"/>
    <lineage>
        <taxon>Bacteria</taxon>
        <taxon>Pseudomonadati</taxon>
        <taxon>Pseudomonadota</taxon>
        <taxon>Betaproteobacteria</taxon>
        <taxon>Burkholderiales</taxon>
        <taxon>Comamonadaceae</taxon>
    </lineage>
</organism>
<evidence type="ECO:0000259" key="4">
    <source>
        <dbReference type="Pfam" id="PF12804"/>
    </source>
</evidence>
<dbReference type="Pfam" id="PF12804">
    <property type="entry name" value="NTP_transf_3"/>
    <property type="match status" value="1"/>
</dbReference>
<evidence type="ECO:0000313" key="5">
    <source>
        <dbReference type="EMBL" id="AGX87617.1"/>
    </source>
</evidence>
<feature type="domain" description="MobA-like NTP transferase" evidence="4">
    <location>
        <begin position="2"/>
        <end position="57"/>
    </location>
</feature>
<dbReference type="PANTHER" id="PTHR43584">
    <property type="entry name" value="NUCLEOTIDYL TRANSFERASE"/>
    <property type="match status" value="1"/>
</dbReference>
<protein>
    <submittedName>
        <fullName evidence="5">Nucleoside-diphosphate-sugar pyrophosphorylase-like protein</fullName>
    </submittedName>
</protein>
<reference evidence="5 6" key="1">
    <citation type="journal article" date="2013" name="Genome Biol.">
        <title>Genomic analysis reveals key aspects of prokaryotic symbiosis in the phototrophic consortium "Chlorochromatium aggregatum".</title>
        <authorList>
            <person name="Liu Z."/>
            <person name="Muller J."/>
            <person name="Li T."/>
            <person name="Alvey R.M."/>
            <person name="Vogl K."/>
            <person name="Frigaard N.U."/>
            <person name="Rockwell N.C."/>
            <person name="Boyd E.S."/>
            <person name="Tomsho L.P."/>
            <person name="Schuster S.C."/>
            <person name="Henke P."/>
            <person name="Rohde M."/>
            <person name="Overmann J."/>
            <person name="Bryant D.A."/>
        </authorList>
    </citation>
    <scope>NUCLEOTIDE SEQUENCE [LARGE SCALE GENOMIC DNA]</scope>
    <source>
        <strain evidence="5">CR</strain>
    </source>
</reference>
<proteinExistence type="predicted"/>
<evidence type="ECO:0000256" key="2">
    <source>
        <dbReference type="ARBA" id="ARBA00022695"/>
    </source>
</evidence>
<dbReference type="Proteomes" id="UP000017184">
    <property type="component" value="Chromosome"/>
</dbReference>
<name>U5N889_9BURK</name>
<dbReference type="eggNOG" id="COG1208">
    <property type="taxonomic scope" value="Bacteria"/>
</dbReference>
<dbReference type="InterPro" id="IPR050065">
    <property type="entry name" value="GlmU-like"/>
</dbReference>
<dbReference type="HOGENOM" id="CLU_029499_2_1_4"/>